<gene>
    <name evidence="3" type="ordered locus">Thein_0230</name>
</gene>
<protein>
    <submittedName>
        <fullName evidence="3">Transcriptional regulator, AbrB family</fullName>
    </submittedName>
</protein>
<dbReference type="Proteomes" id="UP000006793">
    <property type="component" value="Chromosome"/>
</dbReference>
<dbReference type="SUPFAM" id="SSF89447">
    <property type="entry name" value="AbrB/MazE/MraZ-like"/>
    <property type="match status" value="1"/>
</dbReference>
<dbReference type="InterPro" id="IPR037914">
    <property type="entry name" value="SpoVT-AbrB_sf"/>
</dbReference>
<evidence type="ECO:0000313" key="3">
    <source>
        <dbReference type="EMBL" id="AEH44115.1"/>
    </source>
</evidence>
<dbReference type="PaxDb" id="667014-Thein_0230"/>
<dbReference type="AlphaFoldDB" id="F8A9H0"/>
<dbReference type="PROSITE" id="PS51740">
    <property type="entry name" value="SPOVT_ABRB"/>
    <property type="match status" value="1"/>
</dbReference>
<dbReference type="NCBIfam" id="TIGR01439">
    <property type="entry name" value="lp_hng_hel_AbrB"/>
    <property type="match status" value="1"/>
</dbReference>
<name>F8A9H0_THEID</name>
<evidence type="ECO:0000259" key="2">
    <source>
        <dbReference type="PROSITE" id="PS51740"/>
    </source>
</evidence>
<dbReference type="SMART" id="SM00966">
    <property type="entry name" value="SpoVT_AbrB"/>
    <property type="match status" value="1"/>
</dbReference>
<dbReference type="PANTHER" id="PTHR34860">
    <property type="entry name" value="REPRESSOR-LIKE PROTEIN SSO7C3"/>
    <property type="match status" value="1"/>
</dbReference>
<keyword evidence="4" id="KW-1185">Reference proteome</keyword>
<reference evidence="4" key="1">
    <citation type="submission" date="2011-04" db="EMBL/GenBank/DDBJ databases">
        <title>The complete genome of Thermodesulfatator indicus DSM 15286.</title>
        <authorList>
            <person name="Lucas S."/>
            <person name="Copeland A."/>
            <person name="Lapidus A."/>
            <person name="Bruce D."/>
            <person name="Goodwin L."/>
            <person name="Pitluck S."/>
            <person name="Peters L."/>
            <person name="Kyrpides N."/>
            <person name="Mavromatis K."/>
            <person name="Pagani I."/>
            <person name="Ivanova N."/>
            <person name="Saunders L."/>
            <person name="Detter J.C."/>
            <person name="Tapia R."/>
            <person name="Han C."/>
            <person name="Land M."/>
            <person name="Hauser L."/>
            <person name="Markowitz V."/>
            <person name="Cheng J.-F."/>
            <person name="Hugenholtz P."/>
            <person name="Woyke T."/>
            <person name="Wu D."/>
            <person name="Spring S."/>
            <person name="Schroeder M."/>
            <person name="Brambilla E."/>
            <person name="Klenk H.-P."/>
            <person name="Eisen J.A."/>
        </authorList>
    </citation>
    <scope>NUCLEOTIDE SEQUENCE [LARGE SCALE GENOMIC DNA]</scope>
    <source>
        <strain evidence="4">DSM 15286 / JCM 11887 / CIR29812</strain>
    </source>
</reference>
<accession>F8A9H0</accession>
<dbReference type="InParanoid" id="F8A9H0"/>
<feature type="domain" description="SpoVT-AbrB" evidence="2">
    <location>
        <begin position="1"/>
        <end position="45"/>
    </location>
</feature>
<dbReference type="InterPro" id="IPR007159">
    <property type="entry name" value="SpoVT-AbrB_dom"/>
</dbReference>
<dbReference type="InterPro" id="IPR052975">
    <property type="entry name" value="Repressor-like_regulatory"/>
</dbReference>
<dbReference type="OrthoDB" id="9811597at2"/>
<keyword evidence="1" id="KW-0238">DNA-binding</keyword>
<dbReference type="EMBL" id="CP002683">
    <property type="protein sequence ID" value="AEH44115.1"/>
    <property type="molecule type" value="Genomic_DNA"/>
</dbReference>
<dbReference type="RefSeq" id="WP_013906862.1">
    <property type="nucleotide sequence ID" value="NC_015681.1"/>
</dbReference>
<evidence type="ECO:0000256" key="1">
    <source>
        <dbReference type="PROSITE-ProRule" id="PRU01076"/>
    </source>
</evidence>
<dbReference type="PANTHER" id="PTHR34860:SF7">
    <property type="entry name" value="TRANSCRIPTION REGULATOR, SPOVT_ABRB FAMILY"/>
    <property type="match status" value="1"/>
</dbReference>
<dbReference type="STRING" id="667014.Thein_0230"/>
<evidence type="ECO:0000313" key="4">
    <source>
        <dbReference type="Proteomes" id="UP000006793"/>
    </source>
</evidence>
<sequence length="77" mass="8645">MLVTVTSKGQIVIPAPVRKKLNIQKGAKFVVSVEEDKIILEPVENVIRKGKGLLKDGGGEILKYLLEERKREAERFT</sequence>
<dbReference type="Gene3D" id="2.10.260.10">
    <property type="match status" value="1"/>
</dbReference>
<proteinExistence type="predicted"/>
<dbReference type="HOGENOM" id="CLU_158484_9_2_0"/>
<dbReference type="GO" id="GO:0003677">
    <property type="term" value="F:DNA binding"/>
    <property type="evidence" value="ECO:0007669"/>
    <property type="project" value="UniProtKB-UniRule"/>
</dbReference>
<dbReference type="KEGG" id="tid:Thein_0230"/>
<reference evidence="3 4" key="2">
    <citation type="journal article" date="2012" name="Stand. Genomic Sci.">
        <title>Complete genome sequence of the thermophilic sulfate-reducing ocean bacterium Thermodesulfatator indicus type strain (CIR29812(T)).</title>
        <authorList>
            <person name="Anderson I."/>
            <person name="Saunders E."/>
            <person name="Lapidus A."/>
            <person name="Nolan M."/>
            <person name="Lucas S."/>
            <person name="Tice H."/>
            <person name="Del Rio T.G."/>
            <person name="Cheng J.F."/>
            <person name="Han C."/>
            <person name="Tapia R."/>
            <person name="Goodwin L.A."/>
            <person name="Pitluck S."/>
            <person name="Liolios K."/>
            <person name="Mavromatis K."/>
            <person name="Pagani I."/>
            <person name="Ivanova N."/>
            <person name="Mikhailova N."/>
            <person name="Pati A."/>
            <person name="Chen A."/>
            <person name="Palaniappan K."/>
            <person name="Land M."/>
            <person name="Hauser L."/>
            <person name="Jeffries C.D."/>
            <person name="Chang Y.J."/>
            <person name="Brambilla E.M."/>
            <person name="Rohde M."/>
            <person name="Spring S."/>
            <person name="Goker M."/>
            <person name="Detter J.C."/>
            <person name="Woyke T."/>
            <person name="Bristow J."/>
            <person name="Eisen J.A."/>
            <person name="Markowitz V."/>
            <person name="Hugenholtz P."/>
            <person name="Kyrpides N.C."/>
            <person name="Klenk H.P."/>
        </authorList>
    </citation>
    <scope>NUCLEOTIDE SEQUENCE [LARGE SCALE GENOMIC DNA]</scope>
    <source>
        <strain evidence="4">DSM 15286 / JCM 11887 / CIR29812</strain>
    </source>
</reference>
<dbReference type="Pfam" id="PF04014">
    <property type="entry name" value="MazE_antitoxin"/>
    <property type="match status" value="1"/>
</dbReference>
<organism evidence="3 4">
    <name type="scientific">Thermodesulfatator indicus (strain DSM 15286 / JCM 11887 / CIR29812)</name>
    <dbReference type="NCBI Taxonomy" id="667014"/>
    <lineage>
        <taxon>Bacteria</taxon>
        <taxon>Pseudomonadati</taxon>
        <taxon>Thermodesulfobacteriota</taxon>
        <taxon>Thermodesulfobacteria</taxon>
        <taxon>Thermodesulfobacteriales</taxon>
        <taxon>Thermodesulfatatoraceae</taxon>
        <taxon>Thermodesulfatator</taxon>
    </lineage>
</organism>
<dbReference type="eggNOG" id="COG2002">
    <property type="taxonomic scope" value="Bacteria"/>
</dbReference>